<dbReference type="EnsemblProtists" id="EKX36168">
    <property type="protein sequence ID" value="EKX36168"/>
    <property type="gene ID" value="GUITHDRAFT_145983"/>
</dbReference>
<evidence type="ECO:0000313" key="1">
    <source>
        <dbReference type="EMBL" id="EKX36168.1"/>
    </source>
</evidence>
<reference evidence="2" key="3">
    <citation type="submission" date="2015-06" db="UniProtKB">
        <authorList>
            <consortium name="EnsemblProtists"/>
        </authorList>
    </citation>
    <scope>IDENTIFICATION</scope>
</reference>
<dbReference type="PaxDb" id="55529-EKX36168"/>
<evidence type="ECO:0000313" key="3">
    <source>
        <dbReference type="Proteomes" id="UP000011087"/>
    </source>
</evidence>
<reference evidence="3" key="2">
    <citation type="submission" date="2012-11" db="EMBL/GenBank/DDBJ databases">
        <authorList>
            <person name="Kuo A."/>
            <person name="Curtis B.A."/>
            <person name="Tanifuji G."/>
            <person name="Burki F."/>
            <person name="Gruber A."/>
            <person name="Irimia M."/>
            <person name="Maruyama S."/>
            <person name="Arias M.C."/>
            <person name="Ball S.G."/>
            <person name="Gile G.H."/>
            <person name="Hirakawa Y."/>
            <person name="Hopkins J.F."/>
            <person name="Rensing S.A."/>
            <person name="Schmutz J."/>
            <person name="Symeonidi A."/>
            <person name="Elias M."/>
            <person name="Eveleigh R.J."/>
            <person name="Herman E.K."/>
            <person name="Klute M.J."/>
            <person name="Nakayama T."/>
            <person name="Obornik M."/>
            <person name="Reyes-Prieto A."/>
            <person name="Armbrust E.V."/>
            <person name="Aves S.J."/>
            <person name="Beiko R.G."/>
            <person name="Coutinho P."/>
            <person name="Dacks J.B."/>
            <person name="Durnford D.G."/>
            <person name="Fast N.M."/>
            <person name="Green B.R."/>
            <person name="Grisdale C."/>
            <person name="Hempe F."/>
            <person name="Henrissat B."/>
            <person name="Hoppner M.P."/>
            <person name="Ishida K.-I."/>
            <person name="Kim E."/>
            <person name="Koreny L."/>
            <person name="Kroth P.G."/>
            <person name="Liu Y."/>
            <person name="Malik S.-B."/>
            <person name="Maier U.G."/>
            <person name="McRose D."/>
            <person name="Mock T."/>
            <person name="Neilson J.A."/>
            <person name="Onodera N.T."/>
            <person name="Poole A.M."/>
            <person name="Pritham E.J."/>
            <person name="Richards T.A."/>
            <person name="Rocap G."/>
            <person name="Roy S.W."/>
            <person name="Sarai C."/>
            <person name="Schaack S."/>
            <person name="Shirato S."/>
            <person name="Slamovits C.H."/>
            <person name="Spencer D.F."/>
            <person name="Suzuki S."/>
            <person name="Worden A.Z."/>
            <person name="Zauner S."/>
            <person name="Barry K."/>
            <person name="Bell C."/>
            <person name="Bharti A.K."/>
            <person name="Crow J.A."/>
            <person name="Grimwood J."/>
            <person name="Kramer R."/>
            <person name="Lindquist E."/>
            <person name="Lucas S."/>
            <person name="Salamov A."/>
            <person name="McFadden G.I."/>
            <person name="Lane C.E."/>
            <person name="Keeling P.J."/>
            <person name="Gray M.W."/>
            <person name="Grigoriev I.V."/>
            <person name="Archibald J.M."/>
        </authorList>
    </citation>
    <scope>NUCLEOTIDE SEQUENCE</scope>
    <source>
        <strain evidence="3">CCMP2712</strain>
    </source>
</reference>
<organism evidence="1">
    <name type="scientific">Guillardia theta (strain CCMP2712)</name>
    <name type="common">Cryptophyte</name>
    <dbReference type="NCBI Taxonomy" id="905079"/>
    <lineage>
        <taxon>Eukaryota</taxon>
        <taxon>Cryptophyceae</taxon>
        <taxon>Pyrenomonadales</taxon>
        <taxon>Geminigeraceae</taxon>
        <taxon>Guillardia</taxon>
    </lineage>
</organism>
<gene>
    <name evidence="1" type="ORF">GUITHDRAFT_145983</name>
</gene>
<accession>L1IIT4</accession>
<dbReference type="AlphaFoldDB" id="L1IIT4"/>
<dbReference type="HOGENOM" id="CLU_596486_0_0_1"/>
<dbReference type="GeneID" id="17292921"/>
<keyword evidence="3" id="KW-1185">Reference proteome</keyword>
<proteinExistence type="predicted"/>
<reference evidence="1 3" key="1">
    <citation type="journal article" date="2012" name="Nature">
        <title>Algal genomes reveal evolutionary mosaicism and the fate of nucleomorphs.</title>
        <authorList>
            <consortium name="DOE Joint Genome Institute"/>
            <person name="Curtis B.A."/>
            <person name="Tanifuji G."/>
            <person name="Burki F."/>
            <person name="Gruber A."/>
            <person name="Irimia M."/>
            <person name="Maruyama S."/>
            <person name="Arias M.C."/>
            <person name="Ball S.G."/>
            <person name="Gile G.H."/>
            <person name="Hirakawa Y."/>
            <person name="Hopkins J.F."/>
            <person name="Kuo A."/>
            <person name="Rensing S.A."/>
            <person name="Schmutz J."/>
            <person name="Symeonidi A."/>
            <person name="Elias M."/>
            <person name="Eveleigh R.J."/>
            <person name="Herman E.K."/>
            <person name="Klute M.J."/>
            <person name="Nakayama T."/>
            <person name="Obornik M."/>
            <person name="Reyes-Prieto A."/>
            <person name="Armbrust E.V."/>
            <person name="Aves S.J."/>
            <person name="Beiko R.G."/>
            <person name="Coutinho P."/>
            <person name="Dacks J.B."/>
            <person name="Durnford D.G."/>
            <person name="Fast N.M."/>
            <person name="Green B.R."/>
            <person name="Grisdale C.J."/>
            <person name="Hempel F."/>
            <person name="Henrissat B."/>
            <person name="Hoppner M.P."/>
            <person name="Ishida K."/>
            <person name="Kim E."/>
            <person name="Koreny L."/>
            <person name="Kroth P.G."/>
            <person name="Liu Y."/>
            <person name="Malik S.B."/>
            <person name="Maier U.G."/>
            <person name="McRose D."/>
            <person name="Mock T."/>
            <person name="Neilson J.A."/>
            <person name="Onodera N.T."/>
            <person name="Poole A.M."/>
            <person name="Pritham E.J."/>
            <person name="Richards T.A."/>
            <person name="Rocap G."/>
            <person name="Roy S.W."/>
            <person name="Sarai C."/>
            <person name="Schaack S."/>
            <person name="Shirato S."/>
            <person name="Slamovits C.H."/>
            <person name="Spencer D.F."/>
            <person name="Suzuki S."/>
            <person name="Worden A.Z."/>
            <person name="Zauner S."/>
            <person name="Barry K."/>
            <person name="Bell C."/>
            <person name="Bharti A.K."/>
            <person name="Crow J.A."/>
            <person name="Grimwood J."/>
            <person name="Kramer R."/>
            <person name="Lindquist E."/>
            <person name="Lucas S."/>
            <person name="Salamov A."/>
            <person name="McFadden G.I."/>
            <person name="Lane C.E."/>
            <person name="Keeling P.J."/>
            <person name="Gray M.W."/>
            <person name="Grigoriev I.V."/>
            <person name="Archibald J.M."/>
        </authorList>
    </citation>
    <scope>NUCLEOTIDE SEQUENCE</scope>
    <source>
        <strain evidence="1 3">CCMP2712</strain>
    </source>
</reference>
<protein>
    <submittedName>
        <fullName evidence="1 2">Uncharacterized protein</fullName>
    </submittedName>
</protein>
<name>L1IIT4_GUITC</name>
<sequence>MQTITCDPVPERYPNKELAMRANLASVFTQTPFWTPNFKNNKDAKAMFPKDQHALHAAEIAALQAEIDASAIDGVALMESLQSWVVAQCDERHFVCAICGRRSIVSLTDLRIDTRKGTAVCMCCVAMPGVPTAILQDHPVVEVFAGMCGREIATRFPGSQVRMIFNRTICGRDGNSTRPDVSLFVEFAGMHITLLIEVDADKKDWKDMQTRDNKLMSESYKVFEKTNNVISAVLRFKTSLVGNVFPTHLYLSLWRVIERFVLYMWNDEHTADQTKTTRVFINYPTGYYNKLGVRMQCTNEWGSGMMKLLMQEDAGNRKDFSEDPFELQPKIKTSSFTFMQEKAFAYIILRDIATNPYIAVYLHGKFHLGEIQGMTFLAAAQSPAQVNVRYFNGLKAYMSQAANLNSDSIRTGKYLLVKHVLVTRYLGALRGIPEDDAERVVRCNRMQAAMRMMLVQMRL</sequence>
<dbReference type="Proteomes" id="UP000011087">
    <property type="component" value="Unassembled WGS sequence"/>
</dbReference>
<dbReference type="EMBL" id="JH993078">
    <property type="protein sequence ID" value="EKX36168.1"/>
    <property type="molecule type" value="Genomic_DNA"/>
</dbReference>
<dbReference type="KEGG" id="gtt:GUITHDRAFT_145983"/>
<evidence type="ECO:0000313" key="2">
    <source>
        <dbReference type="EnsemblProtists" id="EKX36168"/>
    </source>
</evidence>
<dbReference type="RefSeq" id="XP_005823148.1">
    <property type="nucleotide sequence ID" value="XM_005823091.1"/>
</dbReference>